<dbReference type="HOGENOM" id="CLU_114638_0_0_1"/>
<evidence type="ECO:0000256" key="1">
    <source>
        <dbReference type="SAM" id="MobiDB-lite"/>
    </source>
</evidence>
<dbReference type="OrthoDB" id="2500073at2759"/>
<dbReference type="AlphaFoldDB" id="J4GNP9"/>
<keyword evidence="3" id="KW-1185">Reference proteome</keyword>
<dbReference type="GeneID" id="24096681"/>
<accession>J4GNP9</accession>
<feature type="compositionally biased region" description="Basic and acidic residues" evidence="1">
    <location>
        <begin position="147"/>
        <end position="165"/>
    </location>
</feature>
<reference evidence="2 3" key="1">
    <citation type="journal article" date="2012" name="Appl. Environ. Microbiol.">
        <title>Short-read sequencing for genomic analysis of the brown rot fungus Fibroporia radiculosa.</title>
        <authorList>
            <person name="Tang J.D."/>
            <person name="Perkins A.D."/>
            <person name="Sonstegard T.S."/>
            <person name="Schroeder S.G."/>
            <person name="Burgess S.C."/>
            <person name="Diehl S.V."/>
        </authorList>
    </citation>
    <scope>NUCLEOTIDE SEQUENCE [LARGE SCALE GENOMIC DNA]</scope>
    <source>
        <strain evidence="2 3">TFFH 294</strain>
    </source>
</reference>
<dbReference type="STRING" id="599839.J4GNP9"/>
<dbReference type="EMBL" id="HE797049">
    <property type="protein sequence ID" value="CCM01770.1"/>
    <property type="molecule type" value="Genomic_DNA"/>
</dbReference>
<feature type="compositionally biased region" description="Polar residues" evidence="1">
    <location>
        <begin position="118"/>
        <end position="129"/>
    </location>
</feature>
<dbReference type="RefSeq" id="XP_012181053.1">
    <property type="nucleotide sequence ID" value="XM_012325663.1"/>
</dbReference>
<name>J4GNP9_9APHY</name>
<evidence type="ECO:0000313" key="2">
    <source>
        <dbReference type="EMBL" id="CCM01770.1"/>
    </source>
</evidence>
<dbReference type="Proteomes" id="UP000006352">
    <property type="component" value="Unassembled WGS sequence"/>
</dbReference>
<protein>
    <submittedName>
        <fullName evidence="2">Uncharacterized protein</fullName>
    </submittedName>
</protein>
<organism evidence="2 3">
    <name type="scientific">Fibroporia radiculosa</name>
    <dbReference type="NCBI Taxonomy" id="599839"/>
    <lineage>
        <taxon>Eukaryota</taxon>
        <taxon>Fungi</taxon>
        <taxon>Dikarya</taxon>
        <taxon>Basidiomycota</taxon>
        <taxon>Agaricomycotina</taxon>
        <taxon>Agaricomycetes</taxon>
        <taxon>Polyporales</taxon>
        <taxon>Fibroporiaceae</taxon>
        <taxon>Fibroporia</taxon>
    </lineage>
</organism>
<feature type="region of interest" description="Disordered" evidence="1">
    <location>
        <begin position="1"/>
        <end position="165"/>
    </location>
</feature>
<evidence type="ECO:0000313" key="3">
    <source>
        <dbReference type="Proteomes" id="UP000006352"/>
    </source>
</evidence>
<gene>
    <name evidence="2" type="ORF">FIBRA_03837</name>
</gene>
<feature type="compositionally biased region" description="Basic and acidic residues" evidence="1">
    <location>
        <begin position="63"/>
        <end position="106"/>
    </location>
</feature>
<proteinExistence type="predicted"/>
<sequence length="165" mass="17874">MASVDPTASPAPSNHSATGAEGSEYPEQKHAGAVGLGPEYGRGATTGDKLQGFQEQIKGKILRKPDVAQHGKDLRTGELKRRQQQEDDDNLFEKSQQEKEQNERDSTSPAPESDDNKSTAQPPRVSDSSHPTERGQYEQAASVAPEGSERAANEQPGEHAYHNID</sequence>
<dbReference type="InParanoid" id="J4GNP9"/>